<feature type="transmembrane region" description="Helical" evidence="6">
    <location>
        <begin position="183"/>
        <end position="201"/>
    </location>
</feature>
<keyword evidence="4 6" id="KW-0472">Membrane</keyword>
<comment type="subcellular location">
    <subcellularLocation>
        <location evidence="1">Membrane</location>
        <topology evidence="1">Multi-pass membrane protein</topology>
    </subcellularLocation>
</comment>
<evidence type="ECO:0000256" key="2">
    <source>
        <dbReference type="ARBA" id="ARBA00022692"/>
    </source>
</evidence>
<feature type="compositionally biased region" description="Low complexity" evidence="5">
    <location>
        <begin position="17"/>
        <end position="30"/>
    </location>
</feature>
<dbReference type="AlphaFoldDB" id="A0A845LC88"/>
<feature type="transmembrane region" description="Helical" evidence="6">
    <location>
        <begin position="67"/>
        <end position="88"/>
    </location>
</feature>
<evidence type="ECO:0000256" key="6">
    <source>
        <dbReference type="SAM" id="Phobius"/>
    </source>
</evidence>
<accession>A0A845LC88</accession>
<keyword evidence="3 6" id="KW-1133">Transmembrane helix</keyword>
<evidence type="ECO:0000256" key="5">
    <source>
        <dbReference type="SAM" id="MobiDB-lite"/>
    </source>
</evidence>
<dbReference type="InterPro" id="IPR006977">
    <property type="entry name" value="Yip1_dom"/>
</dbReference>
<dbReference type="RefSeq" id="WP_161261742.1">
    <property type="nucleotide sequence ID" value="NZ_JAFBDC010000005.1"/>
</dbReference>
<dbReference type="Pfam" id="PF04893">
    <property type="entry name" value="Yip1"/>
    <property type="match status" value="1"/>
</dbReference>
<dbReference type="GO" id="GO:0016020">
    <property type="term" value="C:membrane"/>
    <property type="evidence" value="ECO:0007669"/>
    <property type="project" value="UniProtKB-SubCell"/>
</dbReference>
<dbReference type="EMBL" id="WXEX01000006">
    <property type="protein sequence ID" value="MZP43181.1"/>
    <property type="molecule type" value="Genomic_DNA"/>
</dbReference>
<evidence type="ECO:0000256" key="4">
    <source>
        <dbReference type="ARBA" id="ARBA00023136"/>
    </source>
</evidence>
<evidence type="ECO:0000256" key="3">
    <source>
        <dbReference type="ARBA" id="ARBA00022989"/>
    </source>
</evidence>
<gene>
    <name evidence="8" type="ORF">GTO89_09040</name>
</gene>
<protein>
    <recommendedName>
        <fullName evidence="7">Yip1 domain-containing protein</fullName>
    </recommendedName>
</protein>
<feature type="region of interest" description="Disordered" evidence="5">
    <location>
        <begin position="1"/>
        <end position="30"/>
    </location>
</feature>
<keyword evidence="2 6" id="KW-0812">Transmembrane</keyword>
<reference evidence="8 9" key="1">
    <citation type="submission" date="2020-01" db="EMBL/GenBank/DDBJ databases">
        <title>Whole genome sequence of Heliobacterium gestii DSM 11169.</title>
        <authorList>
            <person name="Kyndt J.A."/>
            <person name="Meyer T.E."/>
        </authorList>
    </citation>
    <scope>NUCLEOTIDE SEQUENCE [LARGE SCALE GENOMIC DNA]</scope>
    <source>
        <strain evidence="8 9">DSM 11169</strain>
    </source>
</reference>
<feature type="transmembrane region" description="Helical" evidence="6">
    <location>
        <begin position="108"/>
        <end position="126"/>
    </location>
</feature>
<feature type="domain" description="Yip1" evidence="7">
    <location>
        <begin position="47"/>
        <end position="226"/>
    </location>
</feature>
<keyword evidence="9" id="KW-1185">Reference proteome</keyword>
<feature type="transmembrane region" description="Helical" evidence="6">
    <location>
        <begin position="208"/>
        <end position="231"/>
    </location>
</feature>
<feature type="transmembrane region" description="Helical" evidence="6">
    <location>
        <begin position="147"/>
        <end position="171"/>
    </location>
</feature>
<sequence>MEMEKRENEEEKDAFSPNPGDTGAAAPGTGPICPPAPPWSAWDYLYHVMVKPEQAFSMAAQEKPIRLAVAVVLITSVISLIVDLSLGNAGGLPDRLSSRLAGGAFEKMRASLSIVGFFFGIFFWFLRTGFYNLAGELMGGASNGKGLLVCLGLAHWPSILLAPLSLIGAYGPGGQVIEGLGRFALGLWTLFLEILAIRAALQLSSRRAVFLYFLLPLSVVLLTVIALILIAKLPALAPAALP</sequence>
<comment type="caution">
    <text evidence="8">The sequence shown here is derived from an EMBL/GenBank/DDBJ whole genome shotgun (WGS) entry which is preliminary data.</text>
</comment>
<name>A0A845LC88_HELGE</name>
<evidence type="ECO:0000313" key="9">
    <source>
        <dbReference type="Proteomes" id="UP000471031"/>
    </source>
</evidence>
<dbReference type="OrthoDB" id="2081707at2"/>
<proteinExistence type="predicted"/>
<evidence type="ECO:0000313" key="8">
    <source>
        <dbReference type="EMBL" id="MZP43181.1"/>
    </source>
</evidence>
<evidence type="ECO:0000259" key="7">
    <source>
        <dbReference type="Pfam" id="PF04893"/>
    </source>
</evidence>
<dbReference type="Proteomes" id="UP000471031">
    <property type="component" value="Unassembled WGS sequence"/>
</dbReference>
<evidence type="ECO:0000256" key="1">
    <source>
        <dbReference type="ARBA" id="ARBA00004141"/>
    </source>
</evidence>
<organism evidence="8 9">
    <name type="scientific">Heliomicrobium gestii</name>
    <name type="common">Heliobacterium gestii</name>
    <dbReference type="NCBI Taxonomy" id="2699"/>
    <lineage>
        <taxon>Bacteria</taxon>
        <taxon>Bacillati</taxon>
        <taxon>Bacillota</taxon>
        <taxon>Clostridia</taxon>
        <taxon>Eubacteriales</taxon>
        <taxon>Heliobacteriaceae</taxon>
        <taxon>Heliomicrobium</taxon>
    </lineage>
</organism>